<evidence type="ECO:0000256" key="1">
    <source>
        <dbReference type="ARBA" id="ARBA00022741"/>
    </source>
</evidence>
<dbReference type="Pfam" id="PF00271">
    <property type="entry name" value="Helicase_C"/>
    <property type="match status" value="1"/>
</dbReference>
<sequence>MDPDVPLKHARDHVRMGLKVAAQQHMEENFKENAEPKKADVSNSTLSTVPFDSLDVLKETKRAIKEVFGYTLMSKAQAECIPVALQGHDCFVKARTGNGKTLGFLIPAFERLTVGQVSVVVIVHTHSLEDQTLEQATKLLKFRSDIRVGTTKQSASRLCGCEVIIATPGTLKKYLNDTAFALRFSSAQVVVLDEADQLLSSFSGDIKTILSACPNRSQTLLFSATLQETTQKMLSSILQPDYKLVDTVPDGEGASNVQVKQQVLLVPPEMLFQSLFDVIMKAKSCKSSKVMVFLPTVRLVQTLFELFKTLGLEDVYEMHSKVSDGHRRVVVEAFSSLGRGQVMMASDMSARGVDYPDVTHVLQIGPVNQTEGKLSDYHHRIGRTGRGGKPGTAITILGTDEIKYLAAIEKEIGMELERISNNPVGAYKSTLKVLGWNNKALFTAMDKRFLVPGLGLVMRPEYSDKELKKMNIPRSALE</sequence>
<evidence type="ECO:0000259" key="6">
    <source>
        <dbReference type="PROSITE" id="PS51192"/>
    </source>
</evidence>
<dbReference type="PROSITE" id="PS51194">
    <property type="entry name" value="HELICASE_CTER"/>
    <property type="match status" value="1"/>
</dbReference>
<dbReference type="PANTHER" id="PTHR24031">
    <property type="entry name" value="RNA HELICASE"/>
    <property type="match status" value="1"/>
</dbReference>
<evidence type="ECO:0000256" key="4">
    <source>
        <dbReference type="ARBA" id="ARBA00022884"/>
    </source>
</evidence>
<dbReference type="CDD" id="cd18787">
    <property type="entry name" value="SF2_C_DEAD"/>
    <property type="match status" value="1"/>
</dbReference>
<evidence type="ECO:0000313" key="8">
    <source>
        <dbReference type="EMBL" id="GAX86331.1"/>
    </source>
</evidence>
<evidence type="ECO:0000313" key="9">
    <source>
        <dbReference type="Proteomes" id="UP000232323"/>
    </source>
</evidence>
<comment type="catalytic activity">
    <reaction evidence="5">
        <text>ATP + H2O = ADP + phosphate + H(+)</text>
        <dbReference type="Rhea" id="RHEA:13065"/>
        <dbReference type="ChEBI" id="CHEBI:15377"/>
        <dbReference type="ChEBI" id="CHEBI:15378"/>
        <dbReference type="ChEBI" id="CHEBI:30616"/>
        <dbReference type="ChEBI" id="CHEBI:43474"/>
        <dbReference type="ChEBI" id="CHEBI:456216"/>
        <dbReference type="EC" id="3.6.4.13"/>
    </reaction>
</comment>
<dbReference type="Proteomes" id="UP000232323">
    <property type="component" value="Unassembled WGS sequence"/>
</dbReference>
<comment type="domain">
    <text evidence="5">The Q motif is unique to and characteristic of the DEAD box family of RNA helicases and controls ATP binding and hydrolysis.</text>
</comment>
<dbReference type="SMART" id="SM00490">
    <property type="entry name" value="HELICc"/>
    <property type="match status" value="1"/>
</dbReference>
<dbReference type="Gene3D" id="3.40.50.300">
    <property type="entry name" value="P-loop containing nucleotide triphosphate hydrolases"/>
    <property type="match status" value="2"/>
</dbReference>
<keyword evidence="3 5" id="KW-0067">ATP-binding</keyword>
<evidence type="ECO:0000259" key="7">
    <source>
        <dbReference type="PROSITE" id="PS51194"/>
    </source>
</evidence>
<keyword evidence="2 5" id="KW-0378">Hydrolase</keyword>
<accession>A0A250XTB0</accession>
<keyword evidence="4 5" id="KW-0694">RNA-binding</keyword>
<dbReference type="InterPro" id="IPR014001">
    <property type="entry name" value="Helicase_ATP-bd"/>
</dbReference>
<dbReference type="InterPro" id="IPR027417">
    <property type="entry name" value="P-loop_NTPase"/>
</dbReference>
<dbReference type="EC" id="3.6.4.13" evidence="5"/>
<dbReference type="SMART" id="SM00487">
    <property type="entry name" value="DEXDc"/>
    <property type="match status" value="1"/>
</dbReference>
<dbReference type="SUPFAM" id="SSF52540">
    <property type="entry name" value="P-loop containing nucleoside triphosphate hydrolases"/>
    <property type="match status" value="1"/>
</dbReference>
<evidence type="ECO:0000256" key="2">
    <source>
        <dbReference type="ARBA" id="ARBA00022801"/>
    </source>
</evidence>
<dbReference type="Pfam" id="PF00270">
    <property type="entry name" value="DEAD"/>
    <property type="match status" value="1"/>
</dbReference>
<name>A0A250XTB0_9CHLO</name>
<dbReference type="GO" id="GO:0003723">
    <property type="term" value="F:RNA binding"/>
    <property type="evidence" value="ECO:0007669"/>
    <property type="project" value="UniProtKB-UniRule"/>
</dbReference>
<dbReference type="PROSITE" id="PS51192">
    <property type="entry name" value="HELICASE_ATP_BIND_1"/>
    <property type="match status" value="1"/>
</dbReference>
<dbReference type="GO" id="GO:0005524">
    <property type="term" value="F:ATP binding"/>
    <property type="evidence" value="ECO:0007669"/>
    <property type="project" value="UniProtKB-UniRule"/>
</dbReference>
<protein>
    <recommendedName>
        <fullName evidence="5">ATP-dependent RNA helicase</fullName>
        <ecNumber evidence="5">3.6.4.13</ecNumber>
    </recommendedName>
</protein>
<evidence type="ECO:0000256" key="5">
    <source>
        <dbReference type="RuleBase" id="RU365068"/>
    </source>
</evidence>
<dbReference type="GO" id="GO:0003724">
    <property type="term" value="F:RNA helicase activity"/>
    <property type="evidence" value="ECO:0007669"/>
    <property type="project" value="UniProtKB-EC"/>
</dbReference>
<gene>
    <name evidence="8" type="ORF">CEUSTIGMA_g13743.t1</name>
</gene>
<comment type="function">
    <text evidence="5">RNA helicase.</text>
</comment>
<dbReference type="InterPro" id="IPR001650">
    <property type="entry name" value="Helicase_C-like"/>
</dbReference>
<comment type="similarity">
    <text evidence="5">Belongs to the DEAD box helicase family.</text>
</comment>
<feature type="domain" description="Helicase ATP-binding" evidence="6">
    <location>
        <begin position="81"/>
        <end position="244"/>
    </location>
</feature>
<proteinExistence type="inferred from homology"/>
<dbReference type="AlphaFoldDB" id="A0A250XTB0"/>
<dbReference type="GO" id="GO:0016787">
    <property type="term" value="F:hydrolase activity"/>
    <property type="evidence" value="ECO:0007669"/>
    <property type="project" value="UniProtKB-KW"/>
</dbReference>
<organism evidence="8 9">
    <name type="scientific">Chlamydomonas eustigma</name>
    <dbReference type="NCBI Taxonomy" id="1157962"/>
    <lineage>
        <taxon>Eukaryota</taxon>
        <taxon>Viridiplantae</taxon>
        <taxon>Chlorophyta</taxon>
        <taxon>core chlorophytes</taxon>
        <taxon>Chlorophyceae</taxon>
        <taxon>CS clade</taxon>
        <taxon>Chlamydomonadales</taxon>
        <taxon>Chlamydomonadaceae</taxon>
        <taxon>Chlamydomonas</taxon>
    </lineage>
</organism>
<dbReference type="InterPro" id="IPR011545">
    <property type="entry name" value="DEAD/DEAH_box_helicase_dom"/>
</dbReference>
<dbReference type="OrthoDB" id="193716at2759"/>
<comment type="caution">
    <text evidence="8">The sequence shown here is derived from an EMBL/GenBank/DDBJ whole genome shotgun (WGS) entry which is preliminary data.</text>
</comment>
<dbReference type="EMBL" id="BEGY01000274">
    <property type="protein sequence ID" value="GAX86331.1"/>
    <property type="molecule type" value="Genomic_DNA"/>
</dbReference>
<evidence type="ECO:0000256" key="3">
    <source>
        <dbReference type="ARBA" id="ARBA00022840"/>
    </source>
</evidence>
<keyword evidence="1 5" id="KW-0547">Nucleotide-binding</keyword>
<keyword evidence="9" id="KW-1185">Reference proteome</keyword>
<dbReference type="STRING" id="1157962.A0A250XTB0"/>
<keyword evidence="5" id="KW-0347">Helicase</keyword>
<reference evidence="8 9" key="1">
    <citation type="submission" date="2017-08" db="EMBL/GenBank/DDBJ databases">
        <title>Acidophilic green algal genome provides insights into adaptation to an acidic environment.</title>
        <authorList>
            <person name="Hirooka S."/>
            <person name="Hirose Y."/>
            <person name="Kanesaki Y."/>
            <person name="Higuchi S."/>
            <person name="Fujiwara T."/>
            <person name="Onuma R."/>
            <person name="Era A."/>
            <person name="Ohbayashi R."/>
            <person name="Uzuka A."/>
            <person name="Nozaki H."/>
            <person name="Yoshikawa H."/>
            <person name="Miyagishima S.Y."/>
        </authorList>
    </citation>
    <scope>NUCLEOTIDE SEQUENCE [LARGE SCALE GENOMIC DNA]</scope>
    <source>
        <strain evidence="8 9">NIES-2499</strain>
    </source>
</reference>
<feature type="domain" description="Helicase C-terminal" evidence="7">
    <location>
        <begin position="274"/>
        <end position="427"/>
    </location>
</feature>